<name>A0ABY8AS53_9GAMM</name>
<evidence type="ECO:0000313" key="1">
    <source>
        <dbReference type="EMBL" id="WED41992.1"/>
    </source>
</evidence>
<sequence>MTRNLYELNFNAYLPSEFVEVDEGQFTEVMKQFYKDVPCYSNVAEKKAIYSTQLTKLIDELTKMVFEVPAHLNHRFSGEEVIQAVEELKLKLADTSYVHSNPTVQEAYFLAYKKNLETIFFLIKDWEAQKKSQFILNLGERIIVCATGAHTQLCEILYELTQKPSIASWLAELRKNIINEFAENWIAKHKITEGHSIHVHYFCAEHAKEMGWQIPAHSEIKGYDDERFKPASLNEATKEELTHFFKQRYTPKAMLDNLVVNFNALLNPYQGVILKPDENVSIQSILKPFISNNLLNLRDIYDFDEETNAWQIKENFKDYLTKLIIPLLIKENILKSNVTMLVLEQMIPLIETEIERLGEKYGVQDRRVGILNNTLGFLYEVITDDKIDQAAAIAGYIKEVYLNSTLDKYNGLQKFGLILLNMLMIIPLGIPGLIKQGLTGTFFFSLSGKTNDLIGEMNQEIIACTA</sequence>
<dbReference type="RefSeq" id="WP_275087816.1">
    <property type="nucleotide sequence ID" value="NZ_CP119078.1"/>
</dbReference>
<gene>
    <name evidence="1" type="ORF">PXX05_08590</name>
</gene>
<dbReference type="EMBL" id="CP119078">
    <property type="protein sequence ID" value="WED41992.1"/>
    <property type="molecule type" value="Genomic_DNA"/>
</dbReference>
<accession>A0ABY8AS53</accession>
<protein>
    <recommendedName>
        <fullName evidence="3">Substrate of the Dot/Icm secretion system</fullName>
    </recommendedName>
</protein>
<evidence type="ECO:0000313" key="2">
    <source>
        <dbReference type="Proteomes" id="UP001222087"/>
    </source>
</evidence>
<organism evidence="1 2">
    <name type="scientific">Legionella cardiaca</name>
    <dbReference type="NCBI Taxonomy" id="1071983"/>
    <lineage>
        <taxon>Bacteria</taxon>
        <taxon>Pseudomonadati</taxon>
        <taxon>Pseudomonadota</taxon>
        <taxon>Gammaproteobacteria</taxon>
        <taxon>Legionellales</taxon>
        <taxon>Legionellaceae</taxon>
        <taxon>Legionella</taxon>
    </lineage>
</organism>
<keyword evidence="2" id="KW-1185">Reference proteome</keyword>
<proteinExistence type="predicted"/>
<evidence type="ECO:0008006" key="3">
    <source>
        <dbReference type="Google" id="ProtNLM"/>
    </source>
</evidence>
<reference evidence="1 2" key="1">
    <citation type="submission" date="2023-02" db="EMBL/GenBank/DDBJ databases">
        <title>Genome Sequence of L. cardiaca H63T.</title>
        <authorList>
            <person name="Lopez A.E."/>
            <person name="Cianciotto N.P."/>
        </authorList>
    </citation>
    <scope>NUCLEOTIDE SEQUENCE [LARGE SCALE GENOMIC DNA]</scope>
    <source>
        <strain evidence="1 2">H63</strain>
    </source>
</reference>
<dbReference type="Proteomes" id="UP001222087">
    <property type="component" value="Chromosome"/>
</dbReference>